<dbReference type="InterPro" id="IPR016181">
    <property type="entry name" value="Acyl_CoA_acyltransferase"/>
</dbReference>
<dbReference type="CDD" id="cd04301">
    <property type="entry name" value="NAT_SF"/>
    <property type="match status" value="1"/>
</dbReference>
<dbReference type="Pfam" id="PF00583">
    <property type="entry name" value="Acetyltransf_1"/>
    <property type="match status" value="1"/>
</dbReference>
<dbReference type="PIRSF" id="PIRSF037663">
    <property type="entry name" value="Acetyltransf_GNAT_prd"/>
    <property type="match status" value="1"/>
</dbReference>
<dbReference type="SUPFAM" id="SSF55729">
    <property type="entry name" value="Acyl-CoA N-acyltransferases (Nat)"/>
    <property type="match status" value="1"/>
</dbReference>
<name>A0A7D4BRL0_9BACL</name>
<dbReference type="GO" id="GO:0016747">
    <property type="term" value="F:acyltransferase activity, transferring groups other than amino-acyl groups"/>
    <property type="evidence" value="ECO:0007669"/>
    <property type="project" value="InterPro"/>
</dbReference>
<dbReference type="PANTHER" id="PTHR43072">
    <property type="entry name" value="N-ACETYLTRANSFERASE"/>
    <property type="match status" value="1"/>
</dbReference>
<evidence type="ECO:0000313" key="2">
    <source>
        <dbReference type="EMBL" id="QKG85651.1"/>
    </source>
</evidence>
<feature type="domain" description="N-acetyltransferase" evidence="1">
    <location>
        <begin position="1"/>
        <end position="145"/>
    </location>
</feature>
<evidence type="ECO:0000259" key="1">
    <source>
        <dbReference type="PROSITE" id="PS51186"/>
    </source>
</evidence>
<keyword evidence="3" id="KW-1185">Reference proteome</keyword>
<gene>
    <name evidence="2" type="ORF">GXN76_15155</name>
</gene>
<dbReference type="AlphaFoldDB" id="A0A7D4BRL0"/>
<sequence>MTIREIHESDYDPLITVVNDWWGGRSMSGMLPRLFFKYFRDTSFVLEEEGDIAAFLVGFLSQSTPDEAYIHFVGVHPEHRKKGYGSTLYRHFFDKVKEKGCRRVYCITSPVNQVSVAYHTRLGFRIIEGDFKIDGTPVYRNYDGPGEDRVLFVKELHEESLL</sequence>
<evidence type="ECO:0000313" key="3">
    <source>
        <dbReference type="Proteomes" id="UP000503088"/>
    </source>
</evidence>
<dbReference type="KEGG" id="kpul:GXN76_15155"/>
<dbReference type="InterPro" id="IPR000182">
    <property type="entry name" value="GNAT_dom"/>
</dbReference>
<dbReference type="Gene3D" id="3.40.630.30">
    <property type="match status" value="1"/>
</dbReference>
<proteinExistence type="predicted"/>
<dbReference type="RefSeq" id="WP_173224493.1">
    <property type="nucleotide sequence ID" value="NZ_CP048104.1"/>
</dbReference>
<dbReference type="FunFam" id="3.40.630.30:FF:000133">
    <property type="entry name" value="Acetyltransferase, GNAT family"/>
    <property type="match status" value="1"/>
</dbReference>
<protein>
    <submittedName>
        <fullName evidence="2">GNAT family N-acetyltransferase</fullName>
    </submittedName>
</protein>
<keyword evidence="2" id="KW-0808">Transferase</keyword>
<accession>A0A7D4BRL0</accession>
<dbReference type="InterPro" id="IPR017255">
    <property type="entry name" value="AcTrfase_GNAT_prd"/>
</dbReference>
<dbReference type="EMBL" id="CP048104">
    <property type="protein sequence ID" value="QKG85651.1"/>
    <property type="molecule type" value="Genomic_DNA"/>
</dbReference>
<organism evidence="2 3">
    <name type="scientific">Kroppenstedtia pulmonis</name>
    <dbReference type="NCBI Taxonomy" id="1380685"/>
    <lineage>
        <taxon>Bacteria</taxon>
        <taxon>Bacillati</taxon>
        <taxon>Bacillota</taxon>
        <taxon>Bacilli</taxon>
        <taxon>Bacillales</taxon>
        <taxon>Thermoactinomycetaceae</taxon>
        <taxon>Kroppenstedtia</taxon>
    </lineage>
</organism>
<reference evidence="2 3" key="1">
    <citation type="submission" date="2020-01" db="EMBL/GenBank/DDBJ databases">
        <authorList>
            <person name="Gulvik C.A."/>
            <person name="Batra D.G."/>
        </authorList>
    </citation>
    <scope>NUCLEOTIDE SEQUENCE [LARGE SCALE GENOMIC DNA]</scope>
    <source>
        <strain evidence="2 3">W9323</strain>
    </source>
</reference>
<dbReference type="Proteomes" id="UP000503088">
    <property type="component" value="Chromosome"/>
</dbReference>
<dbReference type="PANTHER" id="PTHR43072:SF36">
    <property type="entry name" value="RIBOSOMAL-PROTEIN-ALANINE ACETYLTRANSFERASE"/>
    <property type="match status" value="1"/>
</dbReference>
<dbReference type="PROSITE" id="PS51186">
    <property type="entry name" value="GNAT"/>
    <property type="match status" value="1"/>
</dbReference>